<accession>A0ABU6FG61</accession>
<evidence type="ECO:0000313" key="4">
    <source>
        <dbReference type="Proteomes" id="UP001354931"/>
    </source>
</evidence>
<organism evidence="3 4">
    <name type="scientific">Streptomyces endophyticus</name>
    <dbReference type="NCBI Taxonomy" id="714166"/>
    <lineage>
        <taxon>Bacteria</taxon>
        <taxon>Bacillati</taxon>
        <taxon>Actinomycetota</taxon>
        <taxon>Actinomycetes</taxon>
        <taxon>Kitasatosporales</taxon>
        <taxon>Streptomycetaceae</taxon>
        <taxon>Streptomyces</taxon>
    </lineage>
</organism>
<keyword evidence="2" id="KW-0812">Transmembrane</keyword>
<proteinExistence type="predicted"/>
<comment type="caution">
    <text evidence="3">The sequence shown here is derived from an EMBL/GenBank/DDBJ whole genome shotgun (WGS) entry which is preliminary data.</text>
</comment>
<evidence type="ECO:0000256" key="1">
    <source>
        <dbReference type="SAM" id="MobiDB-lite"/>
    </source>
</evidence>
<keyword evidence="4" id="KW-1185">Reference proteome</keyword>
<protein>
    <submittedName>
        <fullName evidence="3">DUF6479 family protein</fullName>
    </submittedName>
</protein>
<evidence type="ECO:0000256" key="2">
    <source>
        <dbReference type="SAM" id="Phobius"/>
    </source>
</evidence>
<gene>
    <name evidence="3" type="ORF">OKJ99_36615</name>
</gene>
<evidence type="ECO:0000313" key="3">
    <source>
        <dbReference type="EMBL" id="MEB8343028.1"/>
    </source>
</evidence>
<feature type="compositionally biased region" description="Basic and acidic residues" evidence="1">
    <location>
        <begin position="101"/>
        <end position="117"/>
    </location>
</feature>
<dbReference type="RefSeq" id="WP_326022639.1">
    <property type="nucleotide sequence ID" value="NZ_JAOZYC010000184.1"/>
</dbReference>
<feature type="region of interest" description="Disordered" evidence="1">
    <location>
        <begin position="45"/>
        <end position="117"/>
    </location>
</feature>
<dbReference type="InterPro" id="IPR045513">
    <property type="entry name" value="DUF6479"/>
</dbReference>
<feature type="compositionally biased region" description="Basic and acidic residues" evidence="1">
    <location>
        <begin position="67"/>
        <end position="93"/>
    </location>
</feature>
<reference evidence="3 4" key="1">
    <citation type="submission" date="2022-10" db="EMBL/GenBank/DDBJ databases">
        <authorList>
            <person name="Xie J."/>
            <person name="Shen N."/>
        </authorList>
    </citation>
    <scope>NUCLEOTIDE SEQUENCE [LARGE SCALE GENOMIC DNA]</scope>
    <source>
        <strain evidence="3 4">YIM65594</strain>
    </source>
</reference>
<keyword evidence="2" id="KW-1133">Transmembrane helix</keyword>
<dbReference type="Proteomes" id="UP001354931">
    <property type="component" value="Unassembled WGS sequence"/>
</dbReference>
<sequence length="117" mass="12955">MTTLTTLTTPMAVPDPSTSVVPFVVGLVIALALIWAVWMGIRFRRREPGPPDPADQPKLPRAGPVHEVSEMREPDEMPHTDDGGSRLTPHELHGFGNAGSRRSEDQRPRRWGRGDRA</sequence>
<feature type="transmembrane region" description="Helical" evidence="2">
    <location>
        <begin position="20"/>
        <end position="41"/>
    </location>
</feature>
<keyword evidence="2" id="KW-0472">Membrane</keyword>
<dbReference type="Pfam" id="PF20087">
    <property type="entry name" value="DUF6479"/>
    <property type="match status" value="1"/>
</dbReference>
<name>A0ABU6FG61_9ACTN</name>
<dbReference type="EMBL" id="JAOZYC010000184">
    <property type="protein sequence ID" value="MEB8343028.1"/>
    <property type="molecule type" value="Genomic_DNA"/>
</dbReference>